<keyword evidence="2" id="KW-0732">Signal</keyword>
<organism evidence="3 4">
    <name type="scientific">Biostraticola tofi</name>
    <dbReference type="NCBI Taxonomy" id="466109"/>
    <lineage>
        <taxon>Bacteria</taxon>
        <taxon>Pseudomonadati</taxon>
        <taxon>Pseudomonadota</taxon>
        <taxon>Gammaproteobacteria</taxon>
        <taxon>Enterobacterales</taxon>
        <taxon>Bruguierivoracaceae</taxon>
        <taxon>Biostraticola</taxon>
    </lineage>
</organism>
<evidence type="ECO:0000313" key="3">
    <source>
        <dbReference type="EMBL" id="TCV98029.1"/>
    </source>
</evidence>
<evidence type="ECO:0000256" key="1">
    <source>
        <dbReference type="SAM" id="MobiDB-lite"/>
    </source>
</evidence>
<feature type="compositionally biased region" description="Polar residues" evidence="1">
    <location>
        <begin position="44"/>
        <end position="57"/>
    </location>
</feature>
<dbReference type="OrthoDB" id="6548960at2"/>
<dbReference type="EMBL" id="SMCR01000003">
    <property type="protein sequence ID" value="TCV98029.1"/>
    <property type="molecule type" value="Genomic_DNA"/>
</dbReference>
<name>A0A4V2W543_9GAMM</name>
<dbReference type="InterPro" id="IPR020363">
    <property type="entry name" value="Uncharacterised_YbgS"/>
</dbReference>
<reference evidence="3 4" key="1">
    <citation type="submission" date="2019-03" db="EMBL/GenBank/DDBJ databases">
        <title>Genomic Encyclopedia of Type Strains, Phase IV (KMG-IV): sequencing the most valuable type-strain genomes for metagenomic binning, comparative biology and taxonomic classification.</title>
        <authorList>
            <person name="Goeker M."/>
        </authorList>
    </citation>
    <scope>NUCLEOTIDE SEQUENCE [LARGE SCALE GENOMIC DNA]</scope>
    <source>
        <strain evidence="3 4">DSM 19580</strain>
    </source>
</reference>
<gene>
    <name evidence="3" type="ORF">EDC52_103113</name>
</gene>
<accession>A0A4V2W543</accession>
<dbReference type="RefSeq" id="WP_131864799.1">
    <property type="nucleotide sequence ID" value="NZ_SMCR01000003.1"/>
</dbReference>
<feature type="region of interest" description="Disordered" evidence="1">
    <location>
        <begin position="25"/>
        <end position="114"/>
    </location>
</feature>
<feature type="compositionally biased region" description="Basic and acidic residues" evidence="1">
    <location>
        <begin position="76"/>
        <end position="89"/>
    </location>
</feature>
<dbReference type="AlphaFoldDB" id="A0A4V2W543"/>
<dbReference type="Proteomes" id="UP000295719">
    <property type="component" value="Unassembled WGS sequence"/>
</dbReference>
<feature type="compositionally biased region" description="Basic and acidic residues" evidence="1">
    <location>
        <begin position="97"/>
        <end position="114"/>
    </location>
</feature>
<evidence type="ECO:0000256" key="2">
    <source>
        <dbReference type="SAM" id="SignalP"/>
    </source>
</evidence>
<sequence length="114" mass="11457">MQTNTTKKMAMVFLTAVMTIGSGAVFAAPGSGSNAGGSDGGAQKETSAPNDVNNKDINSGTTNNTGTTSASGLTADEAHKNTVCKDGRCPDTNSKVETGEKGQTEATKTDGTTH</sequence>
<comment type="caution">
    <text evidence="3">The sequence shown here is derived from an EMBL/GenBank/DDBJ whole genome shotgun (WGS) entry which is preliminary data.</text>
</comment>
<feature type="compositionally biased region" description="Low complexity" evidence="1">
    <location>
        <begin position="58"/>
        <end position="75"/>
    </location>
</feature>
<evidence type="ECO:0000313" key="4">
    <source>
        <dbReference type="Proteomes" id="UP000295719"/>
    </source>
</evidence>
<keyword evidence="4" id="KW-1185">Reference proteome</keyword>
<protein>
    <submittedName>
        <fullName evidence="3">YbgS-like protein</fullName>
    </submittedName>
</protein>
<feature type="signal peptide" evidence="2">
    <location>
        <begin position="1"/>
        <end position="27"/>
    </location>
</feature>
<feature type="chain" id="PRO_5020513840" evidence="2">
    <location>
        <begin position="28"/>
        <end position="114"/>
    </location>
</feature>
<dbReference type="Pfam" id="PF13985">
    <property type="entry name" value="YbgS"/>
    <property type="match status" value="1"/>
</dbReference>
<proteinExistence type="predicted"/>